<keyword evidence="4" id="KW-1185">Reference proteome</keyword>
<accession>A0A6P1TIL1</accession>
<dbReference type="SUPFAM" id="SSF55136">
    <property type="entry name" value="Probable bacterial effector-binding domain"/>
    <property type="match status" value="1"/>
</dbReference>
<evidence type="ECO:0000313" key="4">
    <source>
        <dbReference type="Proteomes" id="UP000464314"/>
    </source>
</evidence>
<dbReference type="GO" id="GO:0003700">
    <property type="term" value="F:DNA-binding transcription factor activity"/>
    <property type="evidence" value="ECO:0007669"/>
    <property type="project" value="InterPro"/>
</dbReference>
<dbReference type="KEGG" id="anr:Ana3638_02195"/>
<feature type="domain" description="HTH merR-type" evidence="2">
    <location>
        <begin position="5"/>
        <end position="72"/>
    </location>
</feature>
<dbReference type="InterPro" id="IPR047057">
    <property type="entry name" value="MerR_fam"/>
</dbReference>
<dbReference type="PANTHER" id="PTHR30204">
    <property type="entry name" value="REDOX-CYCLING DRUG-SENSING TRANSCRIPTIONAL ACTIVATOR SOXR"/>
    <property type="match status" value="1"/>
</dbReference>
<dbReference type="SMART" id="SM00422">
    <property type="entry name" value="HTH_MERR"/>
    <property type="match status" value="1"/>
</dbReference>
<dbReference type="AlphaFoldDB" id="A0A6P1TIL1"/>
<dbReference type="Proteomes" id="UP000464314">
    <property type="component" value="Chromosome"/>
</dbReference>
<dbReference type="RefSeq" id="WP_161836592.1">
    <property type="nucleotide sequence ID" value="NZ_CP048000.1"/>
</dbReference>
<evidence type="ECO:0000313" key="3">
    <source>
        <dbReference type="EMBL" id="QHQ59756.1"/>
    </source>
</evidence>
<evidence type="ECO:0000259" key="2">
    <source>
        <dbReference type="PROSITE" id="PS50937"/>
    </source>
</evidence>
<evidence type="ECO:0000256" key="1">
    <source>
        <dbReference type="ARBA" id="ARBA00023125"/>
    </source>
</evidence>
<dbReference type="GO" id="GO:0003677">
    <property type="term" value="F:DNA binding"/>
    <property type="evidence" value="ECO:0007669"/>
    <property type="project" value="UniProtKB-KW"/>
</dbReference>
<dbReference type="SUPFAM" id="SSF46955">
    <property type="entry name" value="Putative DNA-binding domain"/>
    <property type="match status" value="1"/>
</dbReference>
<dbReference type="InterPro" id="IPR000551">
    <property type="entry name" value="MerR-type_HTH_dom"/>
</dbReference>
<dbReference type="InterPro" id="IPR029441">
    <property type="entry name" value="Cass2"/>
</dbReference>
<keyword evidence="1" id="KW-0238">DNA-binding</keyword>
<dbReference type="Pfam" id="PF13411">
    <property type="entry name" value="MerR_1"/>
    <property type="match status" value="1"/>
</dbReference>
<organism evidence="3 4">
    <name type="scientific">Anaerocolumna sedimenticola</name>
    <dbReference type="NCBI Taxonomy" id="2696063"/>
    <lineage>
        <taxon>Bacteria</taxon>
        <taxon>Bacillati</taxon>
        <taxon>Bacillota</taxon>
        <taxon>Clostridia</taxon>
        <taxon>Lachnospirales</taxon>
        <taxon>Lachnospiraceae</taxon>
        <taxon>Anaerocolumna</taxon>
    </lineage>
</organism>
<dbReference type="Pfam" id="PF14526">
    <property type="entry name" value="Cass2"/>
    <property type="match status" value="1"/>
</dbReference>
<protein>
    <submittedName>
        <fullName evidence="3">MerR family transcriptional regulator</fullName>
    </submittedName>
</protein>
<proteinExistence type="predicted"/>
<dbReference type="Gene3D" id="3.20.80.10">
    <property type="entry name" value="Regulatory factor, effector binding domain"/>
    <property type="match status" value="1"/>
</dbReference>
<dbReference type="Gene3D" id="1.10.1660.10">
    <property type="match status" value="1"/>
</dbReference>
<dbReference type="InterPro" id="IPR011256">
    <property type="entry name" value="Reg_factor_effector_dom_sf"/>
</dbReference>
<dbReference type="EMBL" id="CP048000">
    <property type="protein sequence ID" value="QHQ59756.1"/>
    <property type="molecule type" value="Genomic_DNA"/>
</dbReference>
<reference evidence="3 4" key="1">
    <citation type="submission" date="2020-01" db="EMBL/GenBank/DDBJ databases">
        <title>Genome analysis of Anaerocolumna sp. CBA3638.</title>
        <authorList>
            <person name="Kim J."/>
            <person name="Roh S.W."/>
        </authorList>
    </citation>
    <scope>NUCLEOTIDE SEQUENCE [LARGE SCALE GENOMIC DNA]</scope>
    <source>
        <strain evidence="3 4">CBA3638</strain>
    </source>
</reference>
<gene>
    <name evidence="3" type="ORF">Ana3638_02195</name>
</gene>
<dbReference type="CDD" id="cd01106">
    <property type="entry name" value="HTH_TipAL-Mta"/>
    <property type="match status" value="1"/>
</dbReference>
<dbReference type="PROSITE" id="PS50937">
    <property type="entry name" value="HTH_MERR_2"/>
    <property type="match status" value="1"/>
</dbReference>
<dbReference type="PANTHER" id="PTHR30204:SF90">
    <property type="entry name" value="HTH-TYPE TRANSCRIPTIONAL ACTIVATOR MTA"/>
    <property type="match status" value="1"/>
</dbReference>
<sequence>MELQTISQVSKNFHISTRTLRYYEQIGLLKSVKKEDYAYRTYGQEEINRLQQIIILRKLRIPLKQIIIILESDNSRKVLEVFRQNLIEVEDEITALSTIRSILQTFVNYLNDNTNLDIKLNLFKDKSIQKIVDSLAISKINFKEENAMDDLNKANESLTKLKDVRIIYLPPAAVAAYQYVGDEPEMHVNEVMDEFVRSSGLFKRKPDLRHYGFNSPNPVDETGFHGYEMWVTIPDDMEVPAPLTKKYFEGGLYAAHMIPMGAFEEWGLLNDWVTKNNPKYESNIGDRGAECMFGLLEEHLNYVNHINLPDSEQENLQLDLLFPIKEKD</sequence>
<dbReference type="InterPro" id="IPR009061">
    <property type="entry name" value="DNA-bd_dom_put_sf"/>
</dbReference>
<name>A0A6P1TIL1_9FIRM</name>